<gene>
    <name evidence="2" type="ORF">BOLC5T30469H</name>
</gene>
<sequence>MMIEANGQHIMFTVPDIFTDVGRLSGKPKDRPTFIERSASNLQTYSPPTAEDVLQYER</sequence>
<protein>
    <submittedName>
        <fullName evidence="2">Uncharacterized protein</fullName>
    </submittedName>
</protein>
<accession>A0A3P6FF69</accession>
<feature type="region of interest" description="Disordered" evidence="1">
    <location>
        <begin position="28"/>
        <end position="58"/>
    </location>
</feature>
<reference evidence="2" key="1">
    <citation type="submission" date="2018-11" db="EMBL/GenBank/DDBJ databases">
        <authorList>
            <consortium name="Genoscope - CEA"/>
            <person name="William W."/>
        </authorList>
    </citation>
    <scope>NUCLEOTIDE SEQUENCE</scope>
</reference>
<evidence type="ECO:0000313" key="2">
    <source>
        <dbReference type="EMBL" id="VDD42922.1"/>
    </source>
</evidence>
<organism evidence="2">
    <name type="scientific">Brassica oleracea</name>
    <name type="common">Wild cabbage</name>
    <dbReference type="NCBI Taxonomy" id="3712"/>
    <lineage>
        <taxon>Eukaryota</taxon>
        <taxon>Viridiplantae</taxon>
        <taxon>Streptophyta</taxon>
        <taxon>Embryophyta</taxon>
        <taxon>Tracheophyta</taxon>
        <taxon>Spermatophyta</taxon>
        <taxon>Magnoliopsida</taxon>
        <taxon>eudicotyledons</taxon>
        <taxon>Gunneridae</taxon>
        <taxon>Pentapetalae</taxon>
        <taxon>rosids</taxon>
        <taxon>malvids</taxon>
        <taxon>Brassicales</taxon>
        <taxon>Brassicaceae</taxon>
        <taxon>Brassiceae</taxon>
        <taxon>Brassica</taxon>
    </lineage>
</organism>
<dbReference type="EMBL" id="LR031877">
    <property type="protein sequence ID" value="VDD42922.1"/>
    <property type="molecule type" value="Genomic_DNA"/>
</dbReference>
<name>A0A3P6FF69_BRAOL</name>
<proteinExistence type="predicted"/>
<evidence type="ECO:0000256" key="1">
    <source>
        <dbReference type="SAM" id="MobiDB-lite"/>
    </source>
</evidence>
<feature type="compositionally biased region" description="Polar residues" evidence="1">
    <location>
        <begin position="38"/>
        <end position="47"/>
    </location>
</feature>
<dbReference type="AlphaFoldDB" id="A0A3P6FF69"/>